<evidence type="ECO:0000313" key="5">
    <source>
        <dbReference type="EMBL" id="TDD15615.1"/>
    </source>
</evidence>
<dbReference type="PANTHER" id="PTHR43130:SF3">
    <property type="entry name" value="HTH-TYPE TRANSCRIPTIONAL REGULATOR RV1931C"/>
    <property type="match status" value="1"/>
</dbReference>
<dbReference type="GO" id="GO:0003700">
    <property type="term" value="F:DNA-binding transcription factor activity"/>
    <property type="evidence" value="ECO:0007669"/>
    <property type="project" value="InterPro"/>
</dbReference>
<gene>
    <name evidence="5" type="ORF">E1218_31205</name>
</gene>
<dbReference type="Gene3D" id="3.40.50.880">
    <property type="match status" value="1"/>
</dbReference>
<dbReference type="InterPro" id="IPR002818">
    <property type="entry name" value="DJ-1/PfpI"/>
</dbReference>
<dbReference type="InterPro" id="IPR018060">
    <property type="entry name" value="HTH_AraC"/>
</dbReference>
<dbReference type="SMART" id="SM00342">
    <property type="entry name" value="HTH_ARAC"/>
    <property type="match status" value="1"/>
</dbReference>
<dbReference type="Pfam" id="PF12833">
    <property type="entry name" value="HTH_18"/>
    <property type="match status" value="1"/>
</dbReference>
<dbReference type="OrthoDB" id="3194870at2"/>
<dbReference type="Proteomes" id="UP000295172">
    <property type="component" value="Unassembled WGS sequence"/>
</dbReference>
<reference evidence="5 6" key="1">
    <citation type="submission" date="2019-02" db="EMBL/GenBank/DDBJ databases">
        <title>Draft genome sequences of novel Actinobacteria.</title>
        <authorList>
            <person name="Sahin N."/>
            <person name="Ay H."/>
            <person name="Saygin H."/>
        </authorList>
    </citation>
    <scope>NUCLEOTIDE SEQUENCE [LARGE SCALE GENOMIC DNA]</scope>
    <source>
        <strain evidence="5 6">16K104</strain>
    </source>
</reference>
<name>A0A4R4WJ35_9ACTN</name>
<feature type="domain" description="HTH araC/xylS-type" evidence="4">
    <location>
        <begin position="206"/>
        <end position="304"/>
    </location>
</feature>
<evidence type="ECO:0000313" key="6">
    <source>
        <dbReference type="Proteomes" id="UP000295172"/>
    </source>
</evidence>
<dbReference type="PROSITE" id="PS00041">
    <property type="entry name" value="HTH_ARAC_FAMILY_1"/>
    <property type="match status" value="1"/>
</dbReference>
<keyword evidence="2" id="KW-0238">DNA-binding</keyword>
<dbReference type="InterPro" id="IPR009057">
    <property type="entry name" value="Homeodomain-like_sf"/>
</dbReference>
<dbReference type="PROSITE" id="PS01124">
    <property type="entry name" value="HTH_ARAC_FAMILY_2"/>
    <property type="match status" value="1"/>
</dbReference>
<protein>
    <submittedName>
        <fullName evidence="5">Helix-turn-helix domain-containing protein</fullName>
    </submittedName>
</protein>
<dbReference type="CDD" id="cd03137">
    <property type="entry name" value="GATase1_AraC_1"/>
    <property type="match status" value="1"/>
</dbReference>
<dbReference type="EMBL" id="SMKR01000197">
    <property type="protein sequence ID" value="TDD15615.1"/>
    <property type="molecule type" value="Genomic_DNA"/>
</dbReference>
<dbReference type="GO" id="GO:0043565">
    <property type="term" value="F:sequence-specific DNA binding"/>
    <property type="evidence" value="ECO:0007669"/>
    <property type="project" value="InterPro"/>
</dbReference>
<dbReference type="InterPro" id="IPR029062">
    <property type="entry name" value="Class_I_gatase-like"/>
</dbReference>
<dbReference type="Pfam" id="PF01965">
    <property type="entry name" value="DJ-1_PfpI"/>
    <property type="match status" value="1"/>
</dbReference>
<dbReference type="InterPro" id="IPR052158">
    <property type="entry name" value="INH-QAR"/>
</dbReference>
<dbReference type="InterPro" id="IPR018062">
    <property type="entry name" value="HTH_AraC-typ_CS"/>
</dbReference>
<keyword evidence="1" id="KW-0805">Transcription regulation</keyword>
<keyword evidence="6" id="KW-1185">Reference proteome</keyword>
<evidence type="ECO:0000259" key="4">
    <source>
        <dbReference type="PROSITE" id="PS01124"/>
    </source>
</evidence>
<comment type="caution">
    <text evidence="5">The sequence shown here is derived from an EMBL/GenBank/DDBJ whole genome shotgun (WGS) entry which is preliminary data.</text>
</comment>
<accession>A0A4R4WJ35</accession>
<keyword evidence="3" id="KW-0804">Transcription</keyword>
<sequence>MAIMAVPRVIGLDFSIPAHILGSCDGYRLMVCGDADATAHRPVPGDLTVAITPAHPLSAVGEADIVVVPGFDRPEVPLPPAYLDAIRVSADHGARIVGICTGTFALAASGVLDGRAATTHWQYLSLLRERYPRVNVVENTLFVEEGKILTSAGAGAGIDACLYLISSDYGSAAAYEAGKGVVAAPARSGDHRQYVDVLTPPRSDLSRTRAWVMENLGEPITVQQMAAHSNLSRRTFIRHFVTETGLPPMRWVVLQRILSARRLLETSDWPMDRIAAATGFGSGANLRSVFRREVGTTPNAYRRSVPTEAMSTNRTGS</sequence>
<organism evidence="5 6">
    <name type="scientific">Kribbella turkmenica</name>
    <dbReference type="NCBI Taxonomy" id="2530375"/>
    <lineage>
        <taxon>Bacteria</taxon>
        <taxon>Bacillati</taxon>
        <taxon>Actinomycetota</taxon>
        <taxon>Actinomycetes</taxon>
        <taxon>Propionibacteriales</taxon>
        <taxon>Kribbellaceae</taxon>
        <taxon>Kribbella</taxon>
    </lineage>
</organism>
<evidence type="ECO:0000256" key="2">
    <source>
        <dbReference type="ARBA" id="ARBA00023125"/>
    </source>
</evidence>
<dbReference type="SUPFAM" id="SSF46689">
    <property type="entry name" value="Homeodomain-like"/>
    <property type="match status" value="2"/>
</dbReference>
<evidence type="ECO:0000256" key="1">
    <source>
        <dbReference type="ARBA" id="ARBA00023015"/>
    </source>
</evidence>
<dbReference type="AlphaFoldDB" id="A0A4R4WJ35"/>
<dbReference type="PANTHER" id="PTHR43130">
    <property type="entry name" value="ARAC-FAMILY TRANSCRIPTIONAL REGULATOR"/>
    <property type="match status" value="1"/>
</dbReference>
<evidence type="ECO:0000256" key="3">
    <source>
        <dbReference type="ARBA" id="ARBA00023163"/>
    </source>
</evidence>
<dbReference type="SUPFAM" id="SSF52317">
    <property type="entry name" value="Class I glutamine amidotransferase-like"/>
    <property type="match status" value="1"/>
</dbReference>
<proteinExistence type="predicted"/>
<dbReference type="Gene3D" id="1.10.10.60">
    <property type="entry name" value="Homeodomain-like"/>
    <property type="match status" value="1"/>
</dbReference>